<feature type="transmembrane region" description="Helical" evidence="1">
    <location>
        <begin position="43"/>
        <end position="64"/>
    </location>
</feature>
<evidence type="ECO:0000256" key="1">
    <source>
        <dbReference type="SAM" id="Phobius"/>
    </source>
</evidence>
<keyword evidence="1" id="KW-0472">Membrane</keyword>
<keyword evidence="1" id="KW-1133">Transmembrane helix</keyword>
<dbReference type="KEGG" id="tcu:Tcur_1014"/>
<keyword evidence="3" id="KW-1185">Reference proteome</keyword>
<feature type="transmembrane region" description="Helical" evidence="1">
    <location>
        <begin position="255"/>
        <end position="274"/>
    </location>
</feature>
<feature type="transmembrane region" description="Helical" evidence="1">
    <location>
        <begin position="76"/>
        <end position="97"/>
    </location>
</feature>
<reference evidence="2 3" key="1">
    <citation type="journal article" date="2011" name="Stand. Genomic Sci.">
        <title>Complete genome sequence of Thermomonospora curvata type strain (B9).</title>
        <authorList>
            <person name="Chertkov O."/>
            <person name="Sikorski J."/>
            <person name="Nolan M."/>
            <person name="Lapidus A."/>
            <person name="Lucas S."/>
            <person name="Del Rio T.G."/>
            <person name="Tice H."/>
            <person name="Cheng J.F."/>
            <person name="Goodwin L."/>
            <person name="Pitluck S."/>
            <person name="Liolios K."/>
            <person name="Ivanova N."/>
            <person name="Mavromatis K."/>
            <person name="Mikhailova N."/>
            <person name="Ovchinnikova G."/>
            <person name="Pati A."/>
            <person name="Chen A."/>
            <person name="Palaniappan K."/>
            <person name="Djao O.D."/>
            <person name="Land M."/>
            <person name="Hauser L."/>
            <person name="Chang Y.J."/>
            <person name="Jeffries C.D."/>
            <person name="Brettin T."/>
            <person name="Han C."/>
            <person name="Detter J.C."/>
            <person name="Rohde M."/>
            <person name="Goker M."/>
            <person name="Woyke T."/>
            <person name="Bristow J."/>
            <person name="Eisen J.A."/>
            <person name="Markowitz V."/>
            <person name="Hugenholtz P."/>
            <person name="Klenk H.P."/>
            <person name="Kyrpides N.C."/>
        </authorList>
    </citation>
    <scope>NUCLEOTIDE SEQUENCE [LARGE SCALE GENOMIC DNA]</scope>
    <source>
        <strain evidence="3">ATCC 19995 / DSM 43183 / JCM 3096 / KCTC 9072 / NBRC 15933 / NCIMB 10081 / Henssen B9</strain>
    </source>
</reference>
<dbReference type="HOGENOM" id="CLU_040411_0_0_11"/>
<name>D1A7L1_THECD</name>
<feature type="transmembrane region" description="Helical" evidence="1">
    <location>
        <begin position="6"/>
        <end position="31"/>
    </location>
</feature>
<protein>
    <recommendedName>
        <fullName evidence="4">O-antigen polymerase</fullName>
    </recommendedName>
</protein>
<evidence type="ECO:0008006" key="4">
    <source>
        <dbReference type="Google" id="ProtNLM"/>
    </source>
</evidence>
<dbReference type="EMBL" id="CP001738">
    <property type="protein sequence ID" value="ACY96600.1"/>
    <property type="molecule type" value="Genomic_DNA"/>
</dbReference>
<feature type="transmembrane region" description="Helical" evidence="1">
    <location>
        <begin position="184"/>
        <end position="202"/>
    </location>
</feature>
<accession>D1A7L1</accession>
<dbReference type="RefSeq" id="WP_012851384.1">
    <property type="nucleotide sequence ID" value="NC_013510.1"/>
</dbReference>
<dbReference type="STRING" id="471852.Tcur_1014"/>
<evidence type="ECO:0000313" key="3">
    <source>
        <dbReference type="Proteomes" id="UP000001918"/>
    </source>
</evidence>
<feature type="transmembrane region" description="Helical" evidence="1">
    <location>
        <begin position="379"/>
        <end position="396"/>
    </location>
</feature>
<feature type="transmembrane region" description="Helical" evidence="1">
    <location>
        <begin position="109"/>
        <end position="130"/>
    </location>
</feature>
<gene>
    <name evidence="2" type="ordered locus">Tcur_1014</name>
</gene>
<evidence type="ECO:0000313" key="2">
    <source>
        <dbReference type="EMBL" id="ACY96600.1"/>
    </source>
</evidence>
<dbReference type="AlphaFoldDB" id="D1A7L1"/>
<feature type="transmembrane region" description="Helical" evidence="1">
    <location>
        <begin position="346"/>
        <end position="367"/>
    </location>
</feature>
<sequence>MIFLGYPLWWLLGLGHIVFMAMTVPMAMFLWRRRNTLVAPAGFGLWLFFIVWVLLGVTVLWVHAPGASPEGGITRLLVFGWRMVWYLSFTVVLLYICNSSEEELPTGRVGRLLGFMFIVTTVGGLVGTFWPTLQLTSLMEMLLPHGLASNAFLRDAIHPKVADVSTILGFEQSRPMAPFAYSNTWGAAYAFFLPFFVLTWIVRARGRRRIAGCVILIASLWPVVYSLNRGLWGALILIGVFGLIRLVAIGGARVLGWTIAGLCAGALIIAASPLPGMVQSRLDNPHSNTRRTLLAVETVKSAWTGSPLLGFGSTRDVEGDLDSVAGGERPGCKACAPPPLGTQGHLWLLIFAHGLVGTVAFLAFFTLRFVRHWRDRSAYSLAGCCVLLSCGLFLFTYDLVEVPLYTVMVAVALMWRAKRDNPVLPVLERVR</sequence>
<dbReference type="eggNOG" id="COG3307">
    <property type="taxonomic scope" value="Bacteria"/>
</dbReference>
<proteinExistence type="predicted"/>
<organism evidence="2 3">
    <name type="scientific">Thermomonospora curvata (strain ATCC 19995 / DSM 43183 / JCM 3096 / KCTC 9072 / NBRC 15933 / NCIMB 10081 / Henssen B9)</name>
    <dbReference type="NCBI Taxonomy" id="471852"/>
    <lineage>
        <taxon>Bacteria</taxon>
        <taxon>Bacillati</taxon>
        <taxon>Actinomycetota</taxon>
        <taxon>Actinomycetes</taxon>
        <taxon>Streptosporangiales</taxon>
        <taxon>Thermomonosporaceae</taxon>
        <taxon>Thermomonospora</taxon>
    </lineage>
</organism>
<keyword evidence="1" id="KW-0812">Transmembrane</keyword>
<feature type="transmembrane region" description="Helical" evidence="1">
    <location>
        <begin position="231"/>
        <end position="248"/>
    </location>
</feature>
<dbReference type="Proteomes" id="UP000001918">
    <property type="component" value="Chromosome"/>
</dbReference>
<feature type="transmembrane region" description="Helical" evidence="1">
    <location>
        <begin position="209"/>
        <end position="225"/>
    </location>
</feature>